<organism evidence="2">
    <name type="scientific">Epichloe festucae var. lolii</name>
    <name type="common">Neotyphodium lolii</name>
    <name type="synonym">Acremonium lolii</name>
    <dbReference type="NCBI Taxonomy" id="73839"/>
    <lineage>
        <taxon>Eukaryota</taxon>
        <taxon>Fungi</taxon>
        <taxon>Dikarya</taxon>
        <taxon>Ascomycota</taxon>
        <taxon>Pezizomycotina</taxon>
        <taxon>Sordariomycetes</taxon>
        <taxon>Hypocreomycetidae</taxon>
        <taxon>Hypocreales</taxon>
        <taxon>Clavicipitaceae</taxon>
        <taxon>Epichloe</taxon>
    </lineage>
</organism>
<feature type="signal peptide" evidence="1">
    <location>
        <begin position="1"/>
        <end position="18"/>
    </location>
</feature>
<keyword evidence="1" id="KW-0732">Signal</keyword>
<reference evidence="2" key="1">
    <citation type="journal article" date="2015" name="Fungal Genet. Biol.">
        <title>A novel family of cyclic oligopeptides derived from ribosomal peptide synthesis of an in planta-induced gene, gigA, in Epichloe endophytes of grasses.</title>
        <authorList>
            <person name="Johnson R.D."/>
            <person name="Lane G.A."/>
            <person name="Koulman A."/>
            <person name="Cao M."/>
            <person name="Fraser K."/>
            <person name="Fleetwood D.J."/>
            <person name="Voisey C.R."/>
            <person name="Dyer J.M."/>
            <person name="Pratt J."/>
            <person name="Christensen M."/>
            <person name="Simpson W.R."/>
            <person name="Bryan G.T."/>
            <person name="Johnson L.J."/>
        </authorList>
    </citation>
    <scope>NUCLEOTIDE SEQUENCE</scope>
    <source>
        <strain evidence="2">AR37</strain>
    </source>
</reference>
<sequence length="50" mass="5671">MQFTWILFYATLAAFGLAAPSEQVGRDVVQEGDELDKRINFKMPYKGADM</sequence>
<protein>
    <submittedName>
        <fullName evidence="2">Grass induced protein</fullName>
    </submittedName>
</protein>
<accession>A0A0K1L8C2</accession>
<feature type="chain" id="PRO_5005463266" evidence="1">
    <location>
        <begin position="19"/>
        <end position="50"/>
    </location>
</feature>
<name>A0A0K1L8C2_EPIFI</name>
<evidence type="ECO:0000256" key="1">
    <source>
        <dbReference type="SAM" id="SignalP"/>
    </source>
</evidence>
<evidence type="ECO:0000313" key="2">
    <source>
        <dbReference type="EMBL" id="AKU37972.1"/>
    </source>
</evidence>
<gene>
    <name evidence="2" type="primary">gigA</name>
</gene>
<dbReference type="EMBL" id="KP797982">
    <property type="protein sequence ID" value="AKU37972.1"/>
    <property type="molecule type" value="Genomic_DNA"/>
</dbReference>
<proteinExistence type="predicted"/>
<dbReference type="AlphaFoldDB" id="A0A0K1L8C2"/>